<evidence type="ECO:0000313" key="4">
    <source>
        <dbReference type="Proteomes" id="UP001147700"/>
    </source>
</evidence>
<dbReference type="PANTHER" id="PTHR21240">
    <property type="entry name" value="2-AMINO-3-CARBOXYLMUCONATE-6-SEMIALDEHYDE DECARBOXYLASE"/>
    <property type="match status" value="1"/>
</dbReference>
<comment type="caution">
    <text evidence="3">The sequence shown here is derived from an EMBL/GenBank/DDBJ whole genome shotgun (WGS) entry which is preliminary data.</text>
</comment>
<dbReference type="Gene3D" id="3.20.20.140">
    <property type="entry name" value="Metal-dependent hydrolases"/>
    <property type="match status" value="1"/>
</dbReference>
<accession>A0ABT4RHB9</accession>
<feature type="domain" description="Amidohydrolase-related" evidence="2">
    <location>
        <begin position="5"/>
        <end position="280"/>
    </location>
</feature>
<dbReference type="InterPro" id="IPR032465">
    <property type="entry name" value="ACMSD"/>
</dbReference>
<dbReference type="InterPro" id="IPR032466">
    <property type="entry name" value="Metal_Hydrolase"/>
</dbReference>
<dbReference type="Pfam" id="PF04909">
    <property type="entry name" value="Amidohydro_2"/>
    <property type="match status" value="1"/>
</dbReference>
<dbReference type="InterPro" id="IPR006680">
    <property type="entry name" value="Amidohydro-rel"/>
</dbReference>
<organism evidence="3 4">
    <name type="scientific">Solirubrobacter deserti</name>
    <dbReference type="NCBI Taxonomy" id="2282478"/>
    <lineage>
        <taxon>Bacteria</taxon>
        <taxon>Bacillati</taxon>
        <taxon>Actinomycetota</taxon>
        <taxon>Thermoleophilia</taxon>
        <taxon>Solirubrobacterales</taxon>
        <taxon>Solirubrobacteraceae</taxon>
        <taxon>Solirubrobacter</taxon>
    </lineage>
</organism>
<dbReference type="PANTHER" id="PTHR21240:SF28">
    <property type="entry name" value="ISO-OROTATE DECARBOXYLASE (EUROFUNG)"/>
    <property type="match status" value="1"/>
</dbReference>
<keyword evidence="4" id="KW-1185">Reference proteome</keyword>
<evidence type="ECO:0000259" key="2">
    <source>
        <dbReference type="Pfam" id="PF04909"/>
    </source>
</evidence>
<proteinExistence type="predicted"/>
<sequence>MRRAIDIHQHLWPDAFLSSLARRTAPPRLKRDGHGWWLELAGDAPARFNPADHDPAARVGFDRVVVAPSLPLGVEALPEAEALLEDFHSGVLALGAPFTLWASPARPALVDELLKAGAAGIALAGRELVDERWAPALERLAEAGKPLFVHPGPASGSPAWLPALTDYVAEMHAAWHAWAAYGRPRHPRLRVIFAMLAGLAPLHAERLAARGGPSDAVHDPLTFFDTSSYGPRAIDAMVRVVGVDRLLYGTDVPVVAPSDLAPLGEAALHALMVANPERVL</sequence>
<evidence type="ECO:0000256" key="1">
    <source>
        <dbReference type="ARBA" id="ARBA00023239"/>
    </source>
</evidence>
<dbReference type="RefSeq" id="WP_202952832.1">
    <property type="nucleotide sequence ID" value="NZ_JAPCID010000012.1"/>
</dbReference>
<protein>
    <submittedName>
        <fullName evidence="3">Amidohydrolase</fullName>
    </submittedName>
</protein>
<name>A0ABT4RHB9_9ACTN</name>
<dbReference type="Proteomes" id="UP001147700">
    <property type="component" value="Unassembled WGS sequence"/>
</dbReference>
<evidence type="ECO:0000313" key="3">
    <source>
        <dbReference type="EMBL" id="MDA0137932.1"/>
    </source>
</evidence>
<dbReference type="EMBL" id="JAPCID010000012">
    <property type="protein sequence ID" value="MDA0137932.1"/>
    <property type="molecule type" value="Genomic_DNA"/>
</dbReference>
<keyword evidence="1" id="KW-0456">Lyase</keyword>
<gene>
    <name evidence="3" type="ORF">OJ962_10505</name>
</gene>
<dbReference type="SUPFAM" id="SSF51556">
    <property type="entry name" value="Metallo-dependent hydrolases"/>
    <property type="match status" value="1"/>
</dbReference>
<reference evidence="3" key="1">
    <citation type="submission" date="2022-10" db="EMBL/GenBank/DDBJ databases">
        <title>The WGS of Solirubrobacter sp. CPCC 204708.</title>
        <authorList>
            <person name="Jiang Z."/>
        </authorList>
    </citation>
    <scope>NUCLEOTIDE SEQUENCE</scope>
    <source>
        <strain evidence="3">CPCC 204708</strain>
    </source>
</reference>